<gene>
    <name evidence="1" type="ORF">AACH11_10080</name>
</gene>
<evidence type="ECO:0000313" key="1">
    <source>
        <dbReference type="EMBL" id="MEK8026305.1"/>
    </source>
</evidence>
<evidence type="ECO:0000313" key="2">
    <source>
        <dbReference type="Proteomes" id="UP001368500"/>
    </source>
</evidence>
<proteinExistence type="predicted"/>
<dbReference type="EMBL" id="JBBUTF010000007">
    <property type="protein sequence ID" value="MEK8026305.1"/>
    <property type="molecule type" value="Genomic_DNA"/>
</dbReference>
<dbReference type="Proteomes" id="UP001368500">
    <property type="component" value="Unassembled WGS sequence"/>
</dbReference>
<accession>A0ABU9B8U1</accession>
<evidence type="ECO:0008006" key="3">
    <source>
        <dbReference type="Google" id="ProtNLM"/>
    </source>
</evidence>
<dbReference type="SUPFAM" id="SSF141571">
    <property type="entry name" value="Pentapeptide repeat-like"/>
    <property type="match status" value="1"/>
</dbReference>
<organism evidence="1 2">
    <name type="scientific">Pseudaquabacterium rugosum</name>
    <dbReference type="NCBI Taxonomy" id="2984194"/>
    <lineage>
        <taxon>Bacteria</taxon>
        <taxon>Pseudomonadati</taxon>
        <taxon>Pseudomonadota</taxon>
        <taxon>Betaproteobacteria</taxon>
        <taxon>Burkholderiales</taxon>
        <taxon>Sphaerotilaceae</taxon>
        <taxon>Pseudaquabacterium</taxon>
    </lineage>
</organism>
<reference evidence="1 2" key="1">
    <citation type="submission" date="2024-04" db="EMBL/GenBank/DDBJ databases">
        <title>Novel species of the genus Ideonella isolated from streams.</title>
        <authorList>
            <person name="Lu H."/>
        </authorList>
    </citation>
    <scope>NUCLEOTIDE SEQUENCE [LARGE SCALE GENOMIC DNA]</scope>
    <source>
        <strain evidence="1 2">BYS139W</strain>
    </source>
</reference>
<protein>
    <recommendedName>
        <fullName evidence="3">NACHT domain-containing protein</fullName>
    </recommendedName>
</protein>
<dbReference type="RefSeq" id="WP_341374078.1">
    <property type="nucleotide sequence ID" value="NZ_JBBUTF010000007.1"/>
</dbReference>
<dbReference type="Gene3D" id="2.160.20.80">
    <property type="entry name" value="E3 ubiquitin-protein ligase SopA"/>
    <property type="match status" value="1"/>
</dbReference>
<keyword evidence="2" id="KW-1185">Reference proteome</keyword>
<name>A0ABU9B8U1_9BURK</name>
<comment type="caution">
    <text evidence="1">The sequence shown here is derived from an EMBL/GenBank/DDBJ whole genome shotgun (WGS) entry which is preliminary data.</text>
</comment>
<sequence>MDITTFRRVLTAFADEPSDVDIRLGKVVAQVRDDVIDATISYADGDDQQLRIEENGETYSARAWLINRVAKIPQLADRIIASTSSTPGAAERFPFVVPSALLTPDLAESVESATEFEIPDAVEALLTRASKPLPGATSVLYLTSDAGEGKTTLISRAARLQAERFKEKRTSSLIVPVPLSGRAFLTFDDAVIAALVNKLRFNYLYFDAFVQLVRLGVVIPAFDGYEEMLVEGSRGEAVSALGNLVQQLDSSGTLIVAARKAFFEYLSFKTQAKLLDAIGDRSASFSRLALRRWSREQFFKYGELRKIPKPEEVYELVAARLGEDHPLLTRAVLVRRLFDVVADGADERELSELLGKSPHDYFFTFVDAIVKREAAEKWLARVSGEVMTPLLTVEEHHQLLSLIAQEMWQISSTSLRHDVLDVIVDIFGESLGKGPAATRQIKERVKQHSLLASDSARGGTLAFDHEDFQNFYLGESLGQLLTRAARGELQTFLSVAPIPQATTEQAVQHAIRIKADLLQALRCVLQVNVAEAGFTFCKENCSALAIRLAECIDSSDHNIEMRGLIFAPGSLAGRTLSKATFVECQFQPTSVGKSRLTDVWFRQCEFERIDLEGDRSLEGSSFLECKVDSIVNVPEGEHTYEPLLVDRGLRGAGASVNSENADLTEDVAGLELDERVKLLERFFRVFLRSTHVDEEVVKLRLGKVSAPYFFDSVIPDLLAAGVLTEVQWRGGGLQRRYKLDMSMSTIERSLERARGSYSEFLKLVEGSKD</sequence>